<evidence type="ECO:0000313" key="3">
    <source>
        <dbReference type="Proteomes" id="UP000282832"/>
    </source>
</evidence>
<dbReference type="Pfam" id="PF10825">
    <property type="entry name" value="DUF2752"/>
    <property type="match status" value="1"/>
</dbReference>
<comment type="caution">
    <text evidence="2">The sequence shown here is derived from an EMBL/GenBank/DDBJ whole genome shotgun (WGS) entry which is preliminary data.</text>
</comment>
<keyword evidence="1" id="KW-0812">Transmembrane</keyword>
<dbReference type="Proteomes" id="UP000282832">
    <property type="component" value="Unassembled WGS sequence"/>
</dbReference>
<evidence type="ECO:0000256" key="1">
    <source>
        <dbReference type="SAM" id="Phobius"/>
    </source>
</evidence>
<keyword evidence="3" id="KW-1185">Reference proteome</keyword>
<keyword evidence="1" id="KW-0472">Membrane</keyword>
<feature type="transmembrane region" description="Helical" evidence="1">
    <location>
        <begin position="14"/>
        <end position="31"/>
    </location>
</feature>
<reference evidence="2 3" key="1">
    <citation type="submission" date="2019-01" db="EMBL/GenBank/DDBJ databases">
        <authorList>
            <person name="Chen W.-M."/>
        </authorList>
    </citation>
    <scope>NUCLEOTIDE SEQUENCE [LARGE SCALE GENOMIC DNA]</scope>
    <source>
        <strain evidence="2 3">FSY-15</strain>
    </source>
</reference>
<dbReference type="OrthoDB" id="9815897at2"/>
<evidence type="ECO:0000313" key="2">
    <source>
        <dbReference type="EMBL" id="RVU24101.1"/>
    </source>
</evidence>
<dbReference type="AlphaFoldDB" id="A0A437PP90"/>
<dbReference type="InterPro" id="IPR021215">
    <property type="entry name" value="DUF2752"/>
</dbReference>
<keyword evidence="1" id="KW-1133">Transmembrane helix</keyword>
<dbReference type="EMBL" id="SACY01000004">
    <property type="protein sequence ID" value="RVU24101.1"/>
    <property type="molecule type" value="Genomic_DNA"/>
</dbReference>
<sequence length="93" mass="11085">MEMVIRFLENNQKWLLFILPILIWFIDFNAGEQDFSFCLFKNIFGFNCYGCGFLRGFSAFLHLKFDKMFELNPLNLLTVPHFVFILGHLLIKK</sequence>
<proteinExistence type="predicted"/>
<accession>A0A437PP90</accession>
<dbReference type="RefSeq" id="WP_127804654.1">
    <property type="nucleotide sequence ID" value="NZ_SACY01000004.1"/>
</dbReference>
<name>A0A437PP90_9BACT</name>
<feature type="transmembrane region" description="Helical" evidence="1">
    <location>
        <begin position="73"/>
        <end position="91"/>
    </location>
</feature>
<gene>
    <name evidence="2" type="ORF">EOJ36_09235</name>
</gene>
<organism evidence="2 3">
    <name type="scientific">Sandaracinomonas limnophila</name>
    <dbReference type="NCBI Taxonomy" id="1862386"/>
    <lineage>
        <taxon>Bacteria</taxon>
        <taxon>Pseudomonadati</taxon>
        <taxon>Bacteroidota</taxon>
        <taxon>Cytophagia</taxon>
        <taxon>Cytophagales</taxon>
        <taxon>Flectobacillaceae</taxon>
        <taxon>Sandaracinomonas</taxon>
    </lineage>
</organism>
<protein>
    <submittedName>
        <fullName evidence="2">DUF2752 domain-containing protein</fullName>
    </submittedName>
</protein>